<proteinExistence type="predicted"/>
<gene>
    <name evidence="2" type="ORF">LzC2_00540</name>
</gene>
<evidence type="ECO:0000256" key="1">
    <source>
        <dbReference type="SAM" id="Phobius"/>
    </source>
</evidence>
<organism evidence="2 3">
    <name type="scientific">Alienimonas chondri</name>
    <dbReference type="NCBI Taxonomy" id="2681879"/>
    <lineage>
        <taxon>Bacteria</taxon>
        <taxon>Pseudomonadati</taxon>
        <taxon>Planctomycetota</taxon>
        <taxon>Planctomycetia</taxon>
        <taxon>Planctomycetales</taxon>
        <taxon>Planctomycetaceae</taxon>
        <taxon>Alienimonas</taxon>
    </lineage>
</organism>
<dbReference type="Proteomes" id="UP000609651">
    <property type="component" value="Unassembled WGS sequence"/>
</dbReference>
<dbReference type="EMBL" id="WTPX01000001">
    <property type="protein sequence ID" value="NNJ24007.1"/>
    <property type="molecule type" value="Genomic_DNA"/>
</dbReference>
<keyword evidence="3" id="KW-1185">Reference proteome</keyword>
<evidence type="ECO:0008006" key="4">
    <source>
        <dbReference type="Google" id="ProtNLM"/>
    </source>
</evidence>
<keyword evidence="1" id="KW-1133">Transmembrane helix</keyword>
<evidence type="ECO:0000313" key="2">
    <source>
        <dbReference type="EMBL" id="NNJ24007.1"/>
    </source>
</evidence>
<name>A0ABX1V7T5_9PLAN</name>
<protein>
    <recommendedName>
        <fullName evidence="4">Cytochrome c domain-containing protein</fullName>
    </recommendedName>
</protein>
<evidence type="ECO:0000313" key="3">
    <source>
        <dbReference type="Proteomes" id="UP000609651"/>
    </source>
</evidence>
<keyword evidence="1" id="KW-0472">Membrane</keyword>
<dbReference type="RefSeq" id="WP_171182482.1">
    <property type="nucleotide sequence ID" value="NZ_WTPX01000001.1"/>
</dbReference>
<reference evidence="2 3" key="1">
    <citation type="journal article" date="2020" name="Syst. Appl. Microbiol.">
        <title>Alienimonas chondri sp. nov., a novel planctomycete isolated from the biofilm of the red alga Chondrus crispus.</title>
        <authorList>
            <person name="Vitorino I."/>
            <person name="Albuquerque L."/>
            <person name="Wiegand S."/>
            <person name="Kallscheuer N."/>
            <person name="da Costa M.S."/>
            <person name="Lobo-da-Cunha A."/>
            <person name="Jogler C."/>
            <person name="Lage O.M."/>
        </authorList>
    </citation>
    <scope>NUCLEOTIDE SEQUENCE [LARGE SCALE GENOMIC DNA]</scope>
    <source>
        <strain evidence="2 3">LzC2</strain>
    </source>
</reference>
<keyword evidence="1" id="KW-0812">Transmembrane</keyword>
<comment type="caution">
    <text evidence="2">The sequence shown here is derived from an EMBL/GenBank/DDBJ whole genome shotgun (WGS) entry which is preliminary data.</text>
</comment>
<sequence length="422" mass="45299">MSAFLLYLPAGIAAVVLIWIAARVRSAYFGWTAATTFGVALLLCGFNPGLGAIPHTLGALSCGFAVAMLRACGVKPKWAAAGVGATFMAACAVDAGRFYASEYRPWLAEVTEQREAHPAVPRSTRLPRTEPVVAQSAPYRSDEKWDQYFSETEPSWHSDERPGDGFRRVMGRLHSVHTDFADRFAQRMGFGIHRMPQVQWELREFKTFPAAPTGSERIRQPSGVSGEDPKAATAVIGTERAAIAAWHRERGIDFANEAGFGAFGDRGPGYGDLLPKDFDPASGEGPFLIGFESHAAQTAADEEPLPGWSLTGFELIGLILHDEPVAYQSDYLPIAGPNAPHNIRPLTDFEAKGLARLAMGEWVYAEADAERFRAVGALTAATACADCHAVEEGRLLGALSYEFLRSPSAEGIGPGAGDGGID</sequence>
<feature type="transmembrane region" description="Helical" evidence="1">
    <location>
        <begin position="6"/>
        <end position="22"/>
    </location>
</feature>
<feature type="transmembrane region" description="Helical" evidence="1">
    <location>
        <begin position="29"/>
        <end position="46"/>
    </location>
</feature>
<accession>A0ABX1V7T5</accession>